<dbReference type="GO" id="GO:0003677">
    <property type="term" value="F:DNA binding"/>
    <property type="evidence" value="ECO:0007669"/>
    <property type="project" value="UniProtKB-KW"/>
</dbReference>
<sequence>MLNQVMLIGRIAKDPVIQTTKEGTALTRISLAVRRPFKNNEGNYDTDFISLTAWKKLAETTADYCSKGSLVCVTGRVHMRTYDIDENKRITTTEIVAENITFLHLKRNTKTEMEVPIPGKHPVAAGESVNGHAVTVSSSPPPQAQQVEVSAGVSADPTNSERSVASTVAVASPPTPPPSGTGTDSSTNGAELPF</sequence>
<dbReference type="InterPro" id="IPR000424">
    <property type="entry name" value="Primosome_PriB/ssb"/>
</dbReference>
<evidence type="ECO:0000256" key="3">
    <source>
        <dbReference type="RuleBase" id="RU000524"/>
    </source>
</evidence>
<dbReference type="Gene3D" id="2.40.50.140">
    <property type="entry name" value="Nucleic acid-binding proteins"/>
    <property type="match status" value="1"/>
</dbReference>
<dbReference type="InterPro" id="IPR011344">
    <property type="entry name" value="ssDNA-bd"/>
</dbReference>
<dbReference type="InterPro" id="IPR012340">
    <property type="entry name" value="NA-bd_OB-fold"/>
</dbReference>
<feature type="compositionally biased region" description="Low complexity" evidence="4">
    <location>
        <begin position="163"/>
        <end position="172"/>
    </location>
</feature>
<dbReference type="NCBIfam" id="TIGR00621">
    <property type="entry name" value="ssb"/>
    <property type="match status" value="1"/>
</dbReference>
<reference evidence="5 6" key="1">
    <citation type="submission" date="2021-06" db="EMBL/GenBank/DDBJ databases">
        <title>Bacillus sp. RD4P76, an endophyte from a halophyte.</title>
        <authorList>
            <person name="Sun J.-Q."/>
        </authorList>
    </citation>
    <scope>NUCLEOTIDE SEQUENCE [LARGE SCALE GENOMIC DNA]</scope>
    <source>
        <strain evidence="5 6">JCM 17098</strain>
    </source>
</reference>
<gene>
    <name evidence="5" type="primary">ssb</name>
    <name evidence="5" type="ORF">KS407_12560</name>
</gene>
<keyword evidence="6" id="KW-1185">Reference proteome</keyword>
<dbReference type="PROSITE" id="PS50935">
    <property type="entry name" value="SSB"/>
    <property type="match status" value="1"/>
</dbReference>
<dbReference type="PANTHER" id="PTHR10302">
    <property type="entry name" value="SINGLE-STRANDED DNA-BINDING PROTEIN"/>
    <property type="match status" value="1"/>
</dbReference>
<dbReference type="PANTHER" id="PTHR10302:SF0">
    <property type="entry name" value="SINGLE-STRANDED DNA-BINDING PROTEIN, MITOCHONDRIAL"/>
    <property type="match status" value="1"/>
</dbReference>
<feature type="region of interest" description="Disordered" evidence="4">
    <location>
        <begin position="131"/>
        <end position="194"/>
    </location>
</feature>
<dbReference type="Pfam" id="PF00436">
    <property type="entry name" value="SSB"/>
    <property type="match status" value="1"/>
</dbReference>
<evidence type="ECO:0000256" key="4">
    <source>
        <dbReference type="SAM" id="MobiDB-lite"/>
    </source>
</evidence>
<comment type="subunit">
    <text evidence="2">Homotetramer.</text>
</comment>
<evidence type="ECO:0000313" key="6">
    <source>
        <dbReference type="Proteomes" id="UP000790580"/>
    </source>
</evidence>
<keyword evidence="1 2" id="KW-0238">DNA-binding</keyword>
<evidence type="ECO:0000313" key="5">
    <source>
        <dbReference type="EMBL" id="MBU9722269.1"/>
    </source>
</evidence>
<protein>
    <recommendedName>
        <fullName evidence="2 3">Single-stranded DNA-binding protein</fullName>
        <shortName evidence="2">SSB</shortName>
    </recommendedName>
</protein>
<evidence type="ECO:0000256" key="1">
    <source>
        <dbReference type="ARBA" id="ARBA00023125"/>
    </source>
</evidence>
<comment type="caution">
    <text evidence="5">The sequence shown here is derived from an EMBL/GenBank/DDBJ whole genome shotgun (WGS) entry which is preliminary data.</text>
</comment>
<dbReference type="HAMAP" id="MF_00984">
    <property type="entry name" value="SSB"/>
    <property type="match status" value="1"/>
</dbReference>
<dbReference type="EMBL" id="JAHQCR010000050">
    <property type="protein sequence ID" value="MBU9722269.1"/>
    <property type="molecule type" value="Genomic_DNA"/>
</dbReference>
<dbReference type="CDD" id="cd04496">
    <property type="entry name" value="SSB_OBF"/>
    <property type="match status" value="1"/>
</dbReference>
<organism evidence="5 6">
    <name type="scientific">Evansella alkalicola</name>
    <dbReference type="NCBI Taxonomy" id="745819"/>
    <lineage>
        <taxon>Bacteria</taxon>
        <taxon>Bacillati</taxon>
        <taxon>Bacillota</taxon>
        <taxon>Bacilli</taxon>
        <taxon>Bacillales</taxon>
        <taxon>Bacillaceae</taxon>
        <taxon>Evansella</taxon>
    </lineage>
</organism>
<name>A0ABS6JUN2_9BACI</name>
<dbReference type="Proteomes" id="UP000790580">
    <property type="component" value="Unassembled WGS sequence"/>
</dbReference>
<accession>A0ABS6JUN2</accession>
<comment type="caution">
    <text evidence="2">Lacks conserved residue(s) required for the propagation of feature annotation.</text>
</comment>
<dbReference type="RefSeq" id="WP_088076501.1">
    <property type="nucleotide sequence ID" value="NZ_JAHQCR010000050.1"/>
</dbReference>
<evidence type="ECO:0000256" key="2">
    <source>
        <dbReference type="HAMAP-Rule" id="MF_00984"/>
    </source>
</evidence>
<proteinExistence type="inferred from homology"/>
<dbReference type="SUPFAM" id="SSF50249">
    <property type="entry name" value="Nucleic acid-binding proteins"/>
    <property type="match status" value="1"/>
</dbReference>